<dbReference type="InterPro" id="IPR058647">
    <property type="entry name" value="BSH_CzcB-like"/>
</dbReference>
<dbReference type="Gene3D" id="2.40.420.20">
    <property type="match status" value="1"/>
</dbReference>
<dbReference type="RefSeq" id="WP_394397595.1">
    <property type="nucleotide sequence ID" value="NZ_JBIGHW010000005.1"/>
</dbReference>
<name>A0ABW7FIV8_9BURK</name>
<evidence type="ECO:0000313" key="5">
    <source>
        <dbReference type="EMBL" id="MFG6441263.1"/>
    </source>
</evidence>
<accession>A0ABW7FIV8</accession>
<sequence length="373" mass="39400">MTLALLLTACGKGGKPEEAKAAPKPAAPLLLAPEDLRQVGQSGLIGAPVITGAIQPARRADLRAEVAAVVLQVAKDNGERVRTGDLIIRLDPTSIRDALTSAEEALRAAQQSFEQTERVLARQRTLNQQGMISMQGLEDAEVRRNAAQSELAAAKARAVTARQQVSRTEVRAPFDGVVSERKISVGDTVQVGRELVKVIDPNSMRFEGQVSADRLGELKLGQPVSFRINGFGDTQFQGKLARIDAAANATTRQVELVAEFNDKTKAPQVSGLYAEGRVESADRKALVLAEGSVQRQGDNAFVWRVAGNQLKKVAVTLGERDDRRGELVILSGLAQGDLVLRSPTGTLVDGAPVQRVAAGAGAASAVPAAAASK</sequence>
<evidence type="ECO:0000256" key="2">
    <source>
        <dbReference type="SAM" id="Coils"/>
    </source>
</evidence>
<feature type="coiled-coil region" evidence="2">
    <location>
        <begin position="99"/>
        <end position="164"/>
    </location>
</feature>
<evidence type="ECO:0000313" key="6">
    <source>
        <dbReference type="Proteomes" id="UP001606301"/>
    </source>
</evidence>
<dbReference type="Pfam" id="PF25973">
    <property type="entry name" value="BSH_CzcB"/>
    <property type="match status" value="1"/>
</dbReference>
<organism evidence="5 6">
    <name type="scientific">Pelomonas margarita</name>
    <dbReference type="NCBI Taxonomy" id="3299031"/>
    <lineage>
        <taxon>Bacteria</taxon>
        <taxon>Pseudomonadati</taxon>
        <taxon>Pseudomonadota</taxon>
        <taxon>Betaproteobacteria</taxon>
        <taxon>Burkholderiales</taxon>
        <taxon>Sphaerotilaceae</taxon>
        <taxon>Roseateles</taxon>
    </lineage>
</organism>
<dbReference type="Gene3D" id="2.40.50.100">
    <property type="match status" value="1"/>
</dbReference>
<evidence type="ECO:0000259" key="4">
    <source>
        <dbReference type="Pfam" id="PF25973"/>
    </source>
</evidence>
<dbReference type="PANTHER" id="PTHR30469">
    <property type="entry name" value="MULTIDRUG RESISTANCE PROTEIN MDTA"/>
    <property type="match status" value="1"/>
</dbReference>
<dbReference type="InterPro" id="IPR058792">
    <property type="entry name" value="Beta-barrel_RND_2"/>
</dbReference>
<protein>
    <submittedName>
        <fullName evidence="5">Efflux RND transporter periplasmic adaptor subunit</fullName>
    </submittedName>
</protein>
<dbReference type="Gene3D" id="1.10.287.470">
    <property type="entry name" value="Helix hairpin bin"/>
    <property type="match status" value="1"/>
</dbReference>
<proteinExistence type="inferred from homology"/>
<reference evidence="5 6" key="1">
    <citation type="submission" date="2024-08" db="EMBL/GenBank/DDBJ databases">
        <authorList>
            <person name="Lu H."/>
        </authorList>
    </citation>
    <scope>NUCLEOTIDE SEQUENCE [LARGE SCALE GENOMIC DNA]</scope>
    <source>
        <strain evidence="5 6">LKC17W</strain>
    </source>
</reference>
<dbReference type="PANTHER" id="PTHR30469:SF15">
    <property type="entry name" value="HLYD FAMILY OF SECRETION PROTEINS"/>
    <property type="match status" value="1"/>
</dbReference>
<evidence type="ECO:0000259" key="3">
    <source>
        <dbReference type="Pfam" id="PF25954"/>
    </source>
</evidence>
<evidence type="ECO:0000256" key="1">
    <source>
        <dbReference type="ARBA" id="ARBA00009477"/>
    </source>
</evidence>
<dbReference type="Proteomes" id="UP001606301">
    <property type="component" value="Unassembled WGS sequence"/>
</dbReference>
<keyword evidence="2" id="KW-0175">Coiled coil</keyword>
<dbReference type="SUPFAM" id="SSF111369">
    <property type="entry name" value="HlyD-like secretion proteins"/>
    <property type="match status" value="1"/>
</dbReference>
<feature type="domain" description="CzcB-like barrel-sandwich hybrid" evidence="4">
    <location>
        <begin position="60"/>
        <end position="200"/>
    </location>
</feature>
<feature type="domain" description="CusB-like beta-barrel" evidence="3">
    <location>
        <begin position="212"/>
        <end position="265"/>
    </location>
</feature>
<keyword evidence="6" id="KW-1185">Reference proteome</keyword>
<dbReference type="EMBL" id="JBIGHW010000005">
    <property type="protein sequence ID" value="MFG6441263.1"/>
    <property type="molecule type" value="Genomic_DNA"/>
</dbReference>
<gene>
    <name evidence="5" type="ORF">ACG0Z3_11290</name>
</gene>
<dbReference type="Gene3D" id="2.40.30.170">
    <property type="match status" value="1"/>
</dbReference>
<dbReference type="Pfam" id="PF25954">
    <property type="entry name" value="Beta-barrel_RND_2"/>
    <property type="match status" value="1"/>
</dbReference>
<dbReference type="NCBIfam" id="TIGR01730">
    <property type="entry name" value="RND_mfp"/>
    <property type="match status" value="1"/>
</dbReference>
<comment type="caution">
    <text evidence="5">The sequence shown here is derived from an EMBL/GenBank/DDBJ whole genome shotgun (WGS) entry which is preliminary data.</text>
</comment>
<dbReference type="InterPro" id="IPR006143">
    <property type="entry name" value="RND_pump_MFP"/>
</dbReference>
<comment type="similarity">
    <text evidence="1">Belongs to the membrane fusion protein (MFP) (TC 8.A.1) family.</text>
</comment>